<dbReference type="PANTHER" id="PTHR43713:SF3">
    <property type="entry name" value="GLUTAMATE-1-SEMIALDEHYDE 2,1-AMINOMUTASE 1, CHLOROPLASTIC-RELATED"/>
    <property type="match status" value="1"/>
</dbReference>
<proteinExistence type="inferred from homology"/>
<evidence type="ECO:0000256" key="1">
    <source>
        <dbReference type="ARBA" id="ARBA00001933"/>
    </source>
</evidence>
<reference evidence="4 5" key="1">
    <citation type="submission" date="2015-05" db="EMBL/GenBank/DDBJ databases">
        <authorList>
            <person name="Wang D.B."/>
            <person name="Wang M."/>
        </authorList>
    </citation>
    <scope>NUCLEOTIDE SEQUENCE [LARGE SCALE GENOMIC DNA]</scope>
    <source>
        <strain evidence="4">VL1</strain>
    </source>
</reference>
<dbReference type="Pfam" id="PF00202">
    <property type="entry name" value="Aminotran_3"/>
    <property type="match status" value="1"/>
</dbReference>
<evidence type="ECO:0000256" key="3">
    <source>
        <dbReference type="RuleBase" id="RU003560"/>
    </source>
</evidence>
<sequence>MGSSIDDRTPTGESLDQRLNALVEQYEGENPKSAAYHQRARQVIPGGTTRSVFSTDPFPLTLSGGQGCFVTSVDGREYLDFVSEYNAGIYGHSHPAIRHAIDRAAQGGFNLGGPNEPEVELAEKLVSRFPSMDTIRFCNSGTEANTMAIATALHSTKRKKVMVFDRAYHGATLMFAGTNPLNLPHDFVMGVYNDMETTRARLTPDMGAILVEPMLGAGGMIPATPAFLQMLRAEATRIGAVLIFDEIITSRLFYGGLQEHLGITPDMTTLGKHFGGGFSFGAFGGRSDIMALFDPRATPDPLHHSGTWNNNTFSMAAGCVGADLLSRAALERTAALGRRLRRLRDGVAGAFARRRGGDPVVRVTGVSNVAGFDFLGPDGPRIRAAFYFFMLRRGIYVASRGFASLNIVHRQEHVDRLVAAVEEFCRDVL</sequence>
<dbReference type="InterPro" id="IPR015422">
    <property type="entry name" value="PyrdxlP-dep_Trfase_small"/>
</dbReference>
<dbReference type="InterPro" id="IPR005814">
    <property type="entry name" value="Aminotrans_3"/>
</dbReference>
<evidence type="ECO:0000313" key="5">
    <source>
        <dbReference type="Proteomes" id="UP000044602"/>
    </source>
</evidence>
<dbReference type="EMBL" id="CVQH01026638">
    <property type="protein sequence ID" value="CRK40879.1"/>
    <property type="molecule type" value="Genomic_DNA"/>
</dbReference>
<dbReference type="STRING" id="100787.A0A0G4N3G6"/>
<organism evidence="4 5">
    <name type="scientific">Verticillium longisporum</name>
    <name type="common">Verticillium dahliae var. longisporum</name>
    <dbReference type="NCBI Taxonomy" id="100787"/>
    <lineage>
        <taxon>Eukaryota</taxon>
        <taxon>Fungi</taxon>
        <taxon>Dikarya</taxon>
        <taxon>Ascomycota</taxon>
        <taxon>Pezizomycotina</taxon>
        <taxon>Sordariomycetes</taxon>
        <taxon>Hypocreomycetidae</taxon>
        <taxon>Glomerellales</taxon>
        <taxon>Plectosphaerellaceae</taxon>
        <taxon>Verticillium</taxon>
    </lineage>
</organism>
<evidence type="ECO:0000313" key="4">
    <source>
        <dbReference type="EMBL" id="CRK40879.1"/>
    </source>
</evidence>
<keyword evidence="2 3" id="KW-0663">Pyridoxal phosphate</keyword>
<dbReference type="Proteomes" id="UP000044602">
    <property type="component" value="Unassembled WGS sequence"/>
</dbReference>
<accession>A0A0G4N3G6</accession>
<dbReference type="AlphaFoldDB" id="A0A0G4N3G6"/>
<evidence type="ECO:0008006" key="6">
    <source>
        <dbReference type="Google" id="ProtNLM"/>
    </source>
</evidence>
<protein>
    <recommendedName>
        <fullName evidence="6">Glutamate-1-semialdehyde 2,1-aminomutase</fullName>
    </recommendedName>
</protein>
<dbReference type="GO" id="GO:0030170">
    <property type="term" value="F:pyridoxal phosphate binding"/>
    <property type="evidence" value="ECO:0007669"/>
    <property type="project" value="InterPro"/>
</dbReference>
<dbReference type="Gene3D" id="3.90.1150.10">
    <property type="entry name" value="Aspartate Aminotransferase, domain 1"/>
    <property type="match status" value="1"/>
</dbReference>
<name>A0A0G4N3G6_VERLO</name>
<keyword evidence="5" id="KW-1185">Reference proteome</keyword>
<dbReference type="GO" id="GO:0008483">
    <property type="term" value="F:transaminase activity"/>
    <property type="evidence" value="ECO:0007669"/>
    <property type="project" value="InterPro"/>
</dbReference>
<gene>
    <name evidence="4" type="ORF">BN1708_008350</name>
</gene>
<evidence type="ECO:0000256" key="2">
    <source>
        <dbReference type="ARBA" id="ARBA00022898"/>
    </source>
</evidence>
<comment type="cofactor">
    <cofactor evidence="1">
        <name>pyridoxal 5'-phosphate</name>
        <dbReference type="ChEBI" id="CHEBI:597326"/>
    </cofactor>
</comment>
<dbReference type="InterPro" id="IPR015421">
    <property type="entry name" value="PyrdxlP-dep_Trfase_major"/>
</dbReference>
<comment type="similarity">
    <text evidence="3">Belongs to the class-III pyridoxal-phosphate-dependent aminotransferase family.</text>
</comment>
<dbReference type="InterPro" id="IPR015424">
    <property type="entry name" value="PyrdxlP-dep_Trfase"/>
</dbReference>
<dbReference type="PANTHER" id="PTHR43713">
    <property type="entry name" value="GLUTAMATE-1-SEMIALDEHYDE 2,1-AMINOMUTASE"/>
    <property type="match status" value="1"/>
</dbReference>
<dbReference type="SUPFAM" id="SSF53383">
    <property type="entry name" value="PLP-dependent transferases"/>
    <property type="match status" value="1"/>
</dbReference>
<dbReference type="Gene3D" id="3.40.640.10">
    <property type="entry name" value="Type I PLP-dependent aspartate aminotransferase-like (Major domain)"/>
    <property type="match status" value="1"/>
</dbReference>